<dbReference type="AlphaFoldDB" id="A0A6A5U1J0"/>
<accession>A0A6A5U1J0</accession>
<feature type="signal peptide" evidence="1">
    <location>
        <begin position="1"/>
        <end position="20"/>
    </location>
</feature>
<dbReference type="Proteomes" id="UP000800035">
    <property type="component" value="Unassembled WGS sequence"/>
</dbReference>
<keyword evidence="1" id="KW-0732">Signal</keyword>
<keyword evidence="3" id="KW-1185">Reference proteome</keyword>
<dbReference type="Pfam" id="PF10604">
    <property type="entry name" value="Polyketide_cyc2"/>
    <property type="match status" value="1"/>
</dbReference>
<dbReference type="SUPFAM" id="SSF55961">
    <property type="entry name" value="Bet v1-like"/>
    <property type="match status" value="1"/>
</dbReference>
<dbReference type="EMBL" id="ML976986">
    <property type="protein sequence ID" value="KAF1958811.1"/>
    <property type="molecule type" value="Genomic_DNA"/>
</dbReference>
<name>A0A6A5U1J0_9PLEO</name>
<dbReference type="OrthoDB" id="509124at2759"/>
<evidence type="ECO:0008006" key="4">
    <source>
        <dbReference type="Google" id="ProtNLM"/>
    </source>
</evidence>
<evidence type="ECO:0000313" key="2">
    <source>
        <dbReference type="EMBL" id="KAF1958811.1"/>
    </source>
</evidence>
<organism evidence="2 3">
    <name type="scientific">Byssothecium circinans</name>
    <dbReference type="NCBI Taxonomy" id="147558"/>
    <lineage>
        <taxon>Eukaryota</taxon>
        <taxon>Fungi</taxon>
        <taxon>Dikarya</taxon>
        <taxon>Ascomycota</taxon>
        <taxon>Pezizomycotina</taxon>
        <taxon>Dothideomycetes</taxon>
        <taxon>Pleosporomycetidae</taxon>
        <taxon>Pleosporales</taxon>
        <taxon>Massarineae</taxon>
        <taxon>Massarinaceae</taxon>
        <taxon>Byssothecium</taxon>
    </lineage>
</organism>
<evidence type="ECO:0000313" key="3">
    <source>
        <dbReference type="Proteomes" id="UP000800035"/>
    </source>
</evidence>
<evidence type="ECO:0000256" key="1">
    <source>
        <dbReference type="SAM" id="SignalP"/>
    </source>
</evidence>
<dbReference type="CDD" id="cd07822">
    <property type="entry name" value="SRPBCC_4"/>
    <property type="match status" value="1"/>
</dbReference>
<sequence length="198" mass="21869">MAGFSTSLAFVLILISVATSQITNLPDVPEGVFNASARIEIKGTVDEVWEALTDFPSYPKWNPFVRYALAISPLSQTLPVQRPVEGVKLFFRVQIPPLPLPVDENTPDNLLNTQNSYENATHVQPELGRLAWKYLAPEGLLAAERWQAVTNIGYGKVLYESREVYSGLLAGALKETLEKPLQESFEAQANGLQLLLEG</sequence>
<dbReference type="InterPro" id="IPR023393">
    <property type="entry name" value="START-like_dom_sf"/>
</dbReference>
<dbReference type="Gene3D" id="3.30.530.20">
    <property type="match status" value="1"/>
</dbReference>
<reference evidence="2" key="1">
    <citation type="journal article" date="2020" name="Stud. Mycol.">
        <title>101 Dothideomycetes genomes: a test case for predicting lifestyles and emergence of pathogens.</title>
        <authorList>
            <person name="Haridas S."/>
            <person name="Albert R."/>
            <person name="Binder M."/>
            <person name="Bloem J."/>
            <person name="Labutti K."/>
            <person name="Salamov A."/>
            <person name="Andreopoulos B."/>
            <person name="Baker S."/>
            <person name="Barry K."/>
            <person name="Bills G."/>
            <person name="Bluhm B."/>
            <person name="Cannon C."/>
            <person name="Castanera R."/>
            <person name="Culley D."/>
            <person name="Daum C."/>
            <person name="Ezra D."/>
            <person name="Gonzalez J."/>
            <person name="Henrissat B."/>
            <person name="Kuo A."/>
            <person name="Liang C."/>
            <person name="Lipzen A."/>
            <person name="Lutzoni F."/>
            <person name="Magnuson J."/>
            <person name="Mondo S."/>
            <person name="Nolan M."/>
            <person name="Ohm R."/>
            <person name="Pangilinan J."/>
            <person name="Park H.-J."/>
            <person name="Ramirez L."/>
            <person name="Alfaro M."/>
            <person name="Sun H."/>
            <person name="Tritt A."/>
            <person name="Yoshinaga Y."/>
            <person name="Zwiers L.-H."/>
            <person name="Turgeon B."/>
            <person name="Goodwin S."/>
            <person name="Spatafora J."/>
            <person name="Crous P."/>
            <person name="Grigoriev I."/>
        </authorList>
    </citation>
    <scope>NUCLEOTIDE SEQUENCE</scope>
    <source>
        <strain evidence="2">CBS 675.92</strain>
    </source>
</reference>
<proteinExistence type="predicted"/>
<feature type="chain" id="PRO_5025660122" description="Coenzyme Q-binding protein COQ10 START domain-containing protein" evidence="1">
    <location>
        <begin position="21"/>
        <end position="198"/>
    </location>
</feature>
<gene>
    <name evidence="2" type="ORF">CC80DRAFT_490602</name>
</gene>
<protein>
    <recommendedName>
        <fullName evidence="4">Coenzyme Q-binding protein COQ10 START domain-containing protein</fullName>
    </recommendedName>
</protein>
<dbReference type="InterPro" id="IPR019587">
    <property type="entry name" value="Polyketide_cyclase/dehydratase"/>
</dbReference>